<dbReference type="SMART" id="SM01098">
    <property type="entry name" value="CPSF73-100_C"/>
    <property type="match status" value="1"/>
</dbReference>
<comment type="caution">
    <text evidence="9">The sequence shown here is derived from an EMBL/GenBank/DDBJ whole genome shotgun (WGS) entry which is preliminary data.</text>
</comment>
<dbReference type="Pfam" id="PF16661">
    <property type="entry name" value="Lactamase_B_6"/>
    <property type="match status" value="1"/>
</dbReference>
<sequence>MAAKRRATELPTGAPELDTSNHAHIIPLGAGSEVGRSCIIFKYQDKTVMFDCGIHPAFKGMDSLPLLDEIDIDTVDVALITHFHLDHCAAVPYLLRKTRFKGRIFMTHPTKAIYYSLLRDLAKGARHSSEEALFNEEDLDASMERIEVVDFYQTIEVAGMQITPYRAGHVIGAAMFLVEVAGLRCLYTGDYSRLPDRHLPAADIPPVTPHIVIVESTYGTSRHLPTQQREQLLLDTIRTALHRGGRVLMPVVALGRAQELLLLLDEHWEAHKSELGGIPIYQASSMMSKALTVYQTYVESLNDDIKRVFHDRNPFKFRHVQTLKNPAHFIQDYSGPCVIMATPSGLQSGASRDFFEAWCEDARNACIICDFAVQGTLAKEILGGPRDITTRQGRRVPLRIAVHNISFSAHADFDQTSGFLDAVRPPHVVLVHGEYGEMRKLAKALKDGAKAIGCAREVYTPVLQQTVAIAHTPDRTVRLQGRLGEKPPREGGAVRGVLVKQGGGFTQQLLHADDLPRFTKLLRGAVTQRQAVAVSGPFSRIRLALEVMFEGVDGEALLPVTAAPGAEATKGGEVHSLLVGDTVRLSYVPGDDGGGVEAHVVLEWEGGRQGDMVADAVVAVVLQTVGEPPAAASAESAMLRARAEGDEAAAAAAELHLIAALLRSQFGPATVDEAEGVVRLTVDGVGATVDHRAGKVACGEAGLRGRIEKSLDRLAAAIRPVPVSRRQE</sequence>
<dbReference type="InterPro" id="IPR011108">
    <property type="entry name" value="RMMBL"/>
</dbReference>
<dbReference type="PANTHER" id="PTHR11203">
    <property type="entry name" value="CLEAVAGE AND POLYADENYLATION SPECIFICITY FACTOR FAMILY MEMBER"/>
    <property type="match status" value="1"/>
</dbReference>
<evidence type="ECO:0000259" key="6">
    <source>
        <dbReference type="SMART" id="SM00849"/>
    </source>
</evidence>
<dbReference type="SUPFAM" id="SSF56281">
    <property type="entry name" value="Metallo-hydrolase/oxidoreductase"/>
    <property type="match status" value="1"/>
</dbReference>
<dbReference type="InterPro" id="IPR021718">
    <property type="entry name" value="CPSF73-100_C"/>
</dbReference>
<feature type="domain" description="Metallo-beta-lactamase" evidence="6">
    <location>
        <begin position="35"/>
        <end position="245"/>
    </location>
</feature>
<evidence type="ECO:0000256" key="2">
    <source>
        <dbReference type="ARBA" id="ARBA00022664"/>
    </source>
</evidence>
<evidence type="ECO:0000256" key="1">
    <source>
        <dbReference type="ARBA" id="ARBA00004123"/>
    </source>
</evidence>
<dbReference type="Gene3D" id="3.40.50.10890">
    <property type="match status" value="1"/>
</dbReference>
<proteinExistence type="predicted"/>
<evidence type="ECO:0000256" key="3">
    <source>
        <dbReference type="ARBA" id="ARBA00022722"/>
    </source>
</evidence>
<evidence type="ECO:0000256" key="4">
    <source>
        <dbReference type="ARBA" id="ARBA00022801"/>
    </source>
</evidence>
<dbReference type="InterPro" id="IPR036866">
    <property type="entry name" value="RibonucZ/Hydroxyglut_hydro"/>
</dbReference>
<dbReference type="AlphaFoldDB" id="A0A836BQX2"/>
<evidence type="ECO:0000259" key="8">
    <source>
        <dbReference type="SMART" id="SM01098"/>
    </source>
</evidence>
<evidence type="ECO:0000259" key="7">
    <source>
        <dbReference type="SMART" id="SM01027"/>
    </source>
</evidence>
<feature type="domain" description="Beta-Casp" evidence="7">
    <location>
        <begin position="257"/>
        <end position="381"/>
    </location>
</feature>
<keyword evidence="5" id="KW-0539">Nucleus</keyword>
<evidence type="ECO:0000313" key="9">
    <source>
        <dbReference type="EMBL" id="KAG2485861.1"/>
    </source>
</evidence>
<evidence type="ECO:0000256" key="5">
    <source>
        <dbReference type="ARBA" id="ARBA00023242"/>
    </source>
</evidence>
<keyword evidence="10" id="KW-1185">Reference proteome</keyword>
<dbReference type="SMART" id="SM00849">
    <property type="entry name" value="Lactamase_B"/>
    <property type="match status" value="1"/>
</dbReference>
<comment type="subcellular location">
    <subcellularLocation>
        <location evidence="1">Nucleus</location>
    </subcellularLocation>
</comment>
<organism evidence="9 10">
    <name type="scientific">Edaphochlamys debaryana</name>
    <dbReference type="NCBI Taxonomy" id="47281"/>
    <lineage>
        <taxon>Eukaryota</taxon>
        <taxon>Viridiplantae</taxon>
        <taxon>Chlorophyta</taxon>
        <taxon>core chlorophytes</taxon>
        <taxon>Chlorophyceae</taxon>
        <taxon>CS clade</taxon>
        <taxon>Chlamydomonadales</taxon>
        <taxon>Chlamydomonadales incertae sedis</taxon>
        <taxon>Edaphochlamys</taxon>
    </lineage>
</organism>
<dbReference type="GO" id="GO:0004521">
    <property type="term" value="F:RNA endonuclease activity"/>
    <property type="evidence" value="ECO:0007669"/>
    <property type="project" value="TreeGrafter"/>
</dbReference>
<dbReference type="InterPro" id="IPR050698">
    <property type="entry name" value="MBL"/>
</dbReference>
<keyword evidence="2" id="KW-0507">mRNA processing</keyword>
<evidence type="ECO:0000313" key="10">
    <source>
        <dbReference type="Proteomes" id="UP000612055"/>
    </source>
</evidence>
<reference evidence="9" key="1">
    <citation type="journal article" date="2020" name="bioRxiv">
        <title>Comparative genomics of Chlamydomonas.</title>
        <authorList>
            <person name="Craig R.J."/>
            <person name="Hasan A.R."/>
            <person name="Ness R.W."/>
            <person name="Keightley P.D."/>
        </authorList>
    </citation>
    <scope>NUCLEOTIDE SEQUENCE</scope>
    <source>
        <strain evidence="9">CCAP 11/70</strain>
    </source>
</reference>
<dbReference type="GO" id="GO:0006398">
    <property type="term" value="P:mRNA 3'-end processing by stem-loop binding and cleavage"/>
    <property type="evidence" value="ECO:0007669"/>
    <property type="project" value="TreeGrafter"/>
</dbReference>
<dbReference type="CDD" id="cd16292">
    <property type="entry name" value="CPSF3-like_MBL-fold"/>
    <property type="match status" value="1"/>
</dbReference>
<dbReference type="GO" id="GO:0004534">
    <property type="term" value="F:5'-3' RNA exonuclease activity"/>
    <property type="evidence" value="ECO:0007669"/>
    <property type="project" value="TreeGrafter"/>
</dbReference>
<accession>A0A836BQX2</accession>
<gene>
    <name evidence="9" type="ORF">HYH03_015444</name>
</gene>
<dbReference type="GO" id="GO:0005847">
    <property type="term" value="C:mRNA cleavage and polyadenylation specificity factor complex"/>
    <property type="evidence" value="ECO:0007669"/>
    <property type="project" value="TreeGrafter"/>
</dbReference>
<protein>
    <submittedName>
        <fullName evidence="9">Uncharacterized protein</fullName>
    </submittedName>
</protein>
<name>A0A836BQX2_9CHLO</name>
<dbReference type="InterPro" id="IPR022712">
    <property type="entry name" value="Beta_Casp"/>
</dbReference>
<dbReference type="InterPro" id="IPR001279">
    <property type="entry name" value="Metallo-B-lactamas"/>
</dbReference>
<keyword evidence="3" id="KW-0540">Nuclease</keyword>
<dbReference type="OrthoDB" id="10249535at2759"/>
<feature type="domain" description="Pre-mRNA 3'-end-processing endonuclease polyadenylation factor C-term" evidence="8">
    <location>
        <begin position="490"/>
        <end position="721"/>
    </location>
</feature>
<dbReference type="Pfam" id="PF11718">
    <property type="entry name" value="CPSF73-100_C"/>
    <property type="match status" value="1"/>
</dbReference>
<dbReference type="Pfam" id="PF07521">
    <property type="entry name" value="RMMBL"/>
    <property type="match status" value="1"/>
</dbReference>
<dbReference type="EMBL" id="JAEHOE010000121">
    <property type="protein sequence ID" value="KAG2485861.1"/>
    <property type="molecule type" value="Genomic_DNA"/>
</dbReference>
<dbReference type="PANTHER" id="PTHR11203:SF11">
    <property type="entry name" value="CLEAVAGE AND POLYADENYLATION SPECIFICITY FACTOR SUBUNIT 3"/>
    <property type="match status" value="1"/>
</dbReference>
<dbReference type="SMART" id="SM01027">
    <property type="entry name" value="Beta-Casp"/>
    <property type="match status" value="1"/>
</dbReference>
<dbReference type="Proteomes" id="UP000612055">
    <property type="component" value="Unassembled WGS sequence"/>
</dbReference>
<dbReference type="Gene3D" id="3.60.15.10">
    <property type="entry name" value="Ribonuclease Z/Hydroxyacylglutathione hydrolase-like"/>
    <property type="match status" value="1"/>
</dbReference>
<dbReference type="Pfam" id="PF10996">
    <property type="entry name" value="Beta-Casp"/>
    <property type="match status" value="1"/>
</dbReference>
<dbReference type="GO" id="GO:0003723">
    <property type="term" value="F:RNA binding"/>
    <property type="evidence" value="ECO:0007669"/>
    <property type="project" value="TreeGrafter"/>
</dbReference>
<keyword evidence="4" id="KW-0378">Hydrolase</keyword>